<dbReference type="AlphaFoldDB" id="A0AAD2GXR0"/>
<keyword evidence="3" id="KW-1185">Reference proteome</keyword>
<feature type="signal peptide" evidence="1">
    <location>
        <begin position="1"/>
        <end position="23"/>
    </location>
</feature>
<dbReference type="Gene3D" id="3.40.50.1110">
    <property type="entry name" value="SGNH hydrolase"/>
    <property type="match status" value="1"/>
</dbReference>
<comment type="caution">
    <text evidence="2">The sequence shown here is derived from an EMBL/GenBank/DDBJ whole genome shotgun (WGS) entry which is preliminary data.</text>
</comment>
<evidence type="ECO:0000313" key="3">
    <source>
        <dbReference type="Proteomes" id="UP001295794"/>
    </source>
</evidence>
<evidence type="ECO:0000256" key="1">
    <source>
        <dbReference type="SAM" id="SignalP"/>
    </source>
</evidence>
<gene>
    <name evidence="2" type="ORF">MYCIT1_LOCUS7489</name>
</gene>
<name>A0AAD2GXR0_9AGAR</name>
<protein>
    <submittedName>
        <fullName evidence="2">Uncharacterized protein</fullName>
    </submittedName>
</protein>
<organism evidence="2 3">
    <name type="scientific">Mycena citricolor</name>
    <dbReference type="NCBI Taxonomy" id="2018698"/>
    <lineage>
        <taxon>Eukaryota</taxon>
        <taxon>Fungi</taxon>
        <taxon>Dikarya</taxon>
        <taxon>Basidiomycota</taxon>
        <taxon>Agaricomycotina</taxon>
        <taxon>Agaricomycetes</taxon>
        <taxon>Agaricomycetidae</taxon>
        <taxon>Agaricales</taxon>
        <taxon>Marasmiineae</taxon>
        <taxon>Mycenaceae</taxon>
        <taxon>Mycena</taxon>
    </lineage>
</organism>
<sequence>MFPQLFNSRTVVISVSCAALAAAAGIPQTRGAVQLAVSPQCGTLAAGVPVDVNVGLAPLSSYKTIVAFGGKSISGYRARLHRAESTLADSYTGGGATNGPTWVELLARSANAQLINYAATGSVVDTTLWPHAPAIQAASGQDYVNQGVSTRSRVRTAPQIRPARTLESTKTLDPASTLYVMFYGIEDYAEAVATGLTDMSNIAGSWLYTTLGLEGSGSTLMRNILFVDNYGLGKTSALGDTFKQYVFTALGTGHRLNGWNAGFVSLDRVWAGVLYGAPGYKAFGYTDVAGNCVQGNATCADPAHTFMWSAGNPTAATHAIMAEYVEKALTQCVSKT</sequence>
<dbReference type="Proteomes" id="UP001295794">
    <property type="component" value="Unassembled WGS sequence"/>
</dbReference>
<keyword evidence="1" id="KW-0732">Signal</keyword>
<evidence type="ECO:0000313" key="2">
    <source>
        <dbReference type="EMBL" id="CAK5266024.1"/>
    </source>
</evidence>
<proteinExistence type="predicted"/>
<accession>A0AAD2GXR0</accession>
<feature type="chain" id="PRO_5042243024" evidence="1">
    <location>
        <begin position="24"/>
        <end position="336"/>
    </location>
</feature>
<reference evidence="2" key="1">
    <citation type="submission" date="2023-11" db="EMBL/GenBank/DDBJ databases">
        <authorList>
            <person name="De Vega J J."/>
            <person name="De Vega J J."/>
        </authorList>
    </citation>
    <scope>NUCLEOTIDE SEQUENCE</scope>
</reference>
<dbReference type="InterPro" id="IPR036514">
    <property type="entry name" value="SGNH_hydro_sf"/>
</dbReference>
<dbReference type="EMBL" id="CAVNYO010000105">
    <property type="protein sequence ID" value="CAK5266024.1"/>
    <property type="molecule type" value="Genomic_DNA"/>
</dbReference>